<sequence length="204" mass="23277">MQTDKENIEIDESNNITQDSNKTLFEFSRQIEAYLNGVGINKYEKSQSSDYKIIGRGGSAIVYKATLQGQVFALKNLNNNLSMSDESFKKIRRESDYIILLKLLYGIHHPNIIKFNGILEDPQMGITLVLQHAEDGNLRDYLQKKHVDGLYKILWAELIKIATEITIGLTYLHSKDIIHRDLHSKNILINDGKALIADFGNQKI</sequence>
<feature type="domain" description="Protein kinase" evidence="6">
    <location>
        <begin position="48"/>
        <end position="204"/>
    </location>
</feature>
<dbReference type="AlphaFoldDB" id="A0A8H3XB59"/>
<dbReference type="GO" id="GO:0005524">
    <property type="term" value="F:ATP binding"/>
    <property type="evidence" value="ECO:0007669"/>
    <property type="project" value="UniProtKB-UniRule"/>
</dbReference>
<dbReference type="InterPro" id="IPR017441">
    <property type="entry name" value="Protein_kinase_ATP_BS"/>
</dbReference>
<protein>
    <submittedName>
        <fullName evidence="7">Kinase-like protein</fullName>
    </submittedName>
</protein>
<dbReference type="PANTHER" id="PTHR44329">
    <property type="entry name" value="SERINE/THREONINE-PROTEIN KINASE TNNI3K-RELATED"/>
    <property type="match status" value="1"/>
</dbReference>
<dbReference type="PROSITE" id="PS50011">
    <property type="entry name" value="PROTEIN_KINASE_DOM"/>
    <property type="match status" value="1"/>
</dbReference>
<evidence type="ECO:0000313" key="7">
    <source>
        <dbReference type="EMBL" id="KAF0437567.1"/>
    </source>
</evidence>
<comment type="caution">
    <text evidence="7">The sequence shown here is derived from an EMBL/GenBank/DDBJ whole genome shotgun (WGS) entry which is preliminary data.</text>
</comment>
<organism evidence="7 8">
    <name type="scientific">Gigaspora margarita</name>
    <dbReference type="NCBI Taxonomy" id="4874"/>
    <lineage>
        <taxon>Eukaryota</taxon>
        <taxon>Fungi</taxon>
        <taxon>Fungi incertae sedis</taxon>
        <taxon>Mucoromycota</taxon>
        <taxon>Glomeromycotina</taxon>
        <taxon>Glomeromycetes</taxon>
        <taxon>Diversisporales</taxon>
        <taxon>Gigasporaceae</taxon>
        <taxon>Gigaspora</taxon>
    </lineage>
</organism>
<dbReference type="Proteomes" id="UP000439903">
    <property type="component" value="Unassembled WGS sequence"/>
</dbReference>
<name>A0A8H3XB59_GIGMA</name>
<evidence type="ECO:0000259" key="6">
    <source>
        <dbReference type="PROSITE" id="PS50011"/>
    </source>
</evidence>
<keyword evidence="4 5" id="KW-0067">ATP-binding</keyword>
<dbReference type="OrthoDB" id="122279at2759"/>
<evidence type="ECO:0000256" key="5">
    <source>
        <dbReference type="PROSITE-ProRule" id="PRU10141"/>
    </source>
</evidence>
<dbReference type="PANTHER" id="PTHR44329:SF288">
    <property type="entry name" value="MITOGEN-ACTIVATED PROTEIN KINASE KINASE KINASE 20"/>
    <property type="match status" value="1"/>
</dbReference>
<keyword evidence="1" id="KW-0808">Transferase</keyword>
<dbReference type="InterPro" id="IPR051681">
    <property type="entry name" value="Ser/Thr_Kinases-Pseudokinases"/>
</dbReference>
<dbReference type="GO" id="GO:0004674">
    <property type="term" value="F:protein serine/threonine kinase activity"/>
    <property type="evidence" value="ECO:0007669"/>
    <property type="project" value="TreeGrafter"/>
</dbReference>
<keyword evidence="8" id="KW-1185">Reference proteome</keyword>
<dbReference type="SUPFAM" id="SSF56112">
    <property type="entry name" value="Protein kinase-like (PK-like)"/>
    <property type="match status" value="1"/>
</dbReference>
<keyword evidence="3 7" id="KW-0418">Kinase</keyword>
<dbReference type="Gene3D" id="1.10.510.10">
    <property type="entry name" value="Transferase(Phosphotransferase) domain 1"/>
    <property type="match status" value="1"/>
</dbReference>
<dbReference type="PROSITE" id="PS00107">
    <property type="entry name" value="PROTEIN_KINASE_ATP"/>
    <property type="match status" value="1"/>
</dbReference>
<dbReference type="InterPro" id="IPR011009">
    <property type="entry name" value="Kinase-like_dom_sf"/>
</dbReference>
<evidence type="ECO:0000256" key="1">
    <source>
        <dbReference type="ARBA" id="ARBA00022679"/>
    </source>
</evidence>
<gene>
    <name evidence="7" type="ORF">F8M41_004355</name>
</gene>
<dbReference type="Pfam" id="PF00069">
    <property type="entry name" value="Pkinase"/>
    <property type="match status" value="1"/>
</dbReference>
<dbReference type="EMBL" id="WTPW01001397">
    <property type="protein sequence ID" value="KAF0437567.1"/>
    <property type="molecule type" value="Genomic_DNA"/>
</dbReference>
<proteinExistence type="predicted"/>
<accession>A0A8H3XB59</accession>
<reference evidence="7 8" key="1">
    <citation type="journal article" date="2019" name="Environ. Microbiol.">
        <title>At the nexus of three kingdoms: the genome of the mycorrhizal fungus Gigaspora margarita provides insights into plant, endobacterial and fungal interactions.</title>
        <authorList>
            <person name="Venice F."/>
            <person name="Ghignone S."/>
            <person name="Salvioli di Fossalunga A."/>
            <person name="Amselem J."/>
            <person name="Novero M."/>
            <person name="Xianan X."/>
            <person name="Sedzielewska Toro K."/>
            <person name="Morin E."/>
            <person name="Lipzen A."/>
            <person name="Grigoriev I.V."/>
            <person name="Henrissat B."/>
            <person name="Martin F.M."/>
            <person name="Bonfante P."/>
        </authorList>
    </citation>
    <scope>NUCLEOTIDE SEQUENCE [LARGE SCALE GENOMIC DNA]</scope>
    <source>
        <strain evidence="7 8">BEG34</strain>
    </source>
</reference>
<evidence type="ECO:0000313" key="8">
    <source>
        <dbReference type="Proteomes" id="UP000439903"/>
    </source>
</evidence>
<evidence type="ECO:0000256" key="3">
    <source>
        <dbReference type="ARBA" id="ARBA00022777"/>
    </source>
</evidence>
<dbReference type="InterPro" id="IPR000719">
    <property type="entry name" value="Prot_kinase_dom"/>
</dbReference>
<feature type="binding site" evidence="5">
    <location>
        <position position="75"/>
    </location>
    <ligand>
        <name>ATP</name>
        <dbReference type="ChEBI" id="CHEBI:30616"/>
    </ligand>
</feature>
<evidence type="ECO:0000256" key="4">
    <source>
        <dbReference type="ARBA" id="ARBA00022840"/>
    </source>
</evidence>
<keyword evidence="2 5" id="KW-0547">Nucleotide-binding</keyword>
<evidence type="ECO:0000256" key="2">
    <source>
        <dbReference type="ARBA" id="ARBA00022741"/>
    </source>
</evidence>